<dbReference type="Proteomes" id="UP000594261">
    <property type="component" value="Chromosome 7"/>
</dbReference>
<evidence type="ECO:0000313" key="2">
    <source>
        <dbReference type="EnsemblPlants" id="QL07p016759:mrna"/>
    </source>
</evidence>
<proteinExistence type="predicted"/>
<organism evidence="2 3">
    <name type="scientific">Quercus lobata</name>
    <name type="common">Valley oak</name>
    <dbReference type="NCBI Taxonomy" id="97700"/>
    <lineage>
        <taxon>Eukaryota</taxon>
        <taxon>Viridiplantae</taxon>
        <taxon>Streptophyta</taxon>
        <taxon>Embryophyta</taxon>
        <taxon>Tracheophyta</taxon>
        <taxon>Spermatophyta</taxon>
        <taxon>Magnoliopsida</taxon>
        <taxon>eudicotyledons</taxon>
        <taxon>Gunneridae</taxon>
        <taxon>Pentapetalae</taxon>
        <taxon>rosids</taxon>
        <taxon>fabids</taxon>
        <taxon>Fagales</taxon>
        <taxon>Fagaceae</taxon>
        <taxon>Quercus</taxon>
    </lineage>
</organism>
<keyword evidence="3" id="KW-1185">Reference proteome</keyword>
<evidence type="ECO:0000256" key="1">
    <source>
        <dbReference type="SAM" id="MobiDB-lite"/>
    </source>
</evidence>
<name>A0A7N2M3U9_QUELO</name>
<dbReference type="EMBL" id="LRBV02000007">
    <property type="status" value="NOT_ANNOTATED_CDS"/>
    <property type="molecule type" value="Genomic_DNA"/>
</dbReference>
<reference evidence="2" key="2">
    <citation type="submission" date="2021-01" db="UniProtKB">
        <authorList>
            <consortium name="EnsemblPlants"/>
        </authorList>
    </citation>
    <scope>IDENTIFICATION</scope>
</reference>
<dbReference type="Gramene" id="QL07p016759:mrna">
    <property type="protein sequence ID" value="QL07p016759:mrna"/>
    <property type="gene ID" value="QL07p016759"/>
</dbReference>
<accession>A0A7N2M3U9</accession>
<protein>
    <recommendedName>
        <fullName evidence="4">DUF4283 domain-containing protein</fullName>
    </recommendedName>
</protein>
<feature type="region of interest" description="Disordered" evidence="1">
    <location>
        <begin position="1"/>
        <end position="21"/>
    </location>
</feature>
<reference evidence="2 3" key="1">
    <citation type="journal article" date="2016" name="G3 (Bethesda)">
        <title>First Draft Assembly and Annotation of the Genome of a California Endemic Oak Quercus lobata Nee (Fagaceae).</title>
        <authorList>
            <person name="Sork V.L."/>
            <person name="Fitz-Gibbon S.T."/>
            <person name="Puiu D."/>
            <person name="Crepeau M."/>
            <person name="Gugger P.F."/>
            <person name="Sherman R."/>
            <person name="Stevens K."/>
            <person name="Langley C.H."/>
            <person name="Pellegrini M."/>
            <person name="Salzberg S.L."/>
        </authorList>
    </citation>
    <scope>NUCLEOTIDE SEQUENCE [LARGE SCALE GENOMIC DNA]</scope>
    <source>
        <strain evidence="2 3">cv. SW786</strain>
    </source>
</reference>
<dbReference type="InParanoid" id="A0A7N2M3U9"/>
<dbReference type="EnsemblPlants" id="QL07p016759:mrna">
    <property type="protein sequence ID" value="QL07p016759:mrna"/>
    <property type="gene ID" value="QL07p016759"/>
</dbReference>
<sequence>MDDSFNSREYGWTDSSELDGSAEISEEIESDFQSYDEDEVPFAHHGPVLEADSEEVAIQREFWSLCAIGFILDCREFSVNHLQQLINHAWRIRGPWSVDGALFVLEKWRPNLVLDRLQLNFVSIWVQLHGLSLEYQYPELAERMGQLMGTFEL</sequence>
<evidence type="ECO:0000313" key="3">
    <source>
        <dbReference type="Proteomes" id="UP000594261"/>
    </source>
</evidence>
<dbReference type="AlphaFoldDB" id="A0A7N2M3U9"/>
<evidence type="ECO:0008006" key="4">
    <source>
        <dbReference type="Google" id="ProtNLM"/>
    </source>
</evidence>